<dbReference type="Proteomes" id="UP000326396">
    <property type="component" value="Linkage Group LG5"/>
</dbReference>
<dbReference type="EMBL" id="SZYD01000015">
    <property type="protein sequence ID" value="KAD3640372.1"/>
    <property type="molecule type" value="Genomic_DNA"/>
</dbReference>
<name>A0A5N6MK03_9ASTR</name>
<organism evidence="4 5">
    <name type="scientific">Mikania micrantha</name>
    <name type="common">bitter vine</name>
    <dbReference type="NCBI Taxonomy" id="192012"/>
    <lineage>
        <taxon>Eukaryota</taxon>
        <taxon>Viridiplantae</taxon>
        <taxon>Streptophyta</taxon>
        <taxon>Embryophyta</taxon>
        <taxon>Tracheophyta</taxon>
        <taxon>Spermatophyta</taxon>
        <taxon>Magnoliopsida</taxon>
        <taxon>eudicotyledons</taxon>
        <taxon>Gunneridae</taxon>
        <taxon>Pentapetalae</taxon>
        <taxon>asterids</taxon>
        <taxon>campanulids</taxon>
        <taxon>Asterales</taxon>
        <taxon>Asteraceae</taxon>
        <taxon>Asteroideae</taxon>
        <taxon>Heliantheae alliance</taxon>
        <taxon>Eupatorieae</taxon>
        <taxon>Mikania</taxon>
    </lineage>
</organism>
<keyword evidence="1" id="KW-0238">DNA-binding</keyword>
<dbReference type="SUPFAM" id="SSF50249">
    <property type="entry name" value="Nucleic acid-binding proteins"/>
    <property type="match status" value="2"/>
</dbReference>
<evidence type="ECO:0000313" key="4">
    <source>
        <dbReference type="EMBL" id="KAD3640372.1"/>
    </source>
</evidence>
<dbReference type="InterPro" id="IPR031657">
    <property type="entry name" value="REPA_OB_2"/>
</dbReference>
<dbReference type="Gene3D" id="2.40.50.140">
    <property type="entry name" value="Nucleic acid-binding proteins"/>
    <property type="match status" value="2"/>
</dbReference>
<evidence type="ECO:0000313" key="5">
    <source>
        <dbReference type="Proteomes" id="UP000326396"/>
    </source>
</evidence>
<reference evidence="4 5" key="1">
    <citation type="submission" date="2019-05" db="EMBL/GenBank/DDBJ databases">
        <title>Mikania micrantha, genome provides insights into the molecular mechanism of rapid growth.</title>
        <authorList>
            <person name="Liu B."/>
        </authorList>
    </citation>
    <scope>NUCLEOTIDE SEQUENCE [LARGE SCALE GENOMIC DNA]</scope>
    <source>
        <strain evidence="4">NLD-2019</strain>
        <tissue evidence="4">Leaf</tissue>
    </source>
</reference>
<dbReference type="OrthoDB" id="1931061at2759"/>
<protein>
    <submittedName>
        <fullName evidence="4">Uncharacterized protein</fullName>
    </submittedName>
</protein>
<gene>
    <name evidence="4" type="ORF">E3N88_29595</name>
</gene>
<dbReference type="GO" id="GO:0003677">
    <property type="term" value="F:DNA binding"/>
    <property type="evidence" value="ECO:0007669"/>
    <property type="project" value="UniProtKB-KW"/>
</dbReference>
<dbReference type="CDD" id="cd04481">
    <property type="entry name" value="RPA1_DBD_B_like"/>
    <property type="match status" value="1"/>
</dbReference>
<accession>A0A5N6MK03</accession>
<evidence type="ECO:0000259" key="3">
    <source>
        <dbReference type="Pfam" id="PF16900"/>
    </source>
</evidence>
<evidence type="ECO:0000256" key="1">
    <source>
        <dbReference type="ARBA" id="ARBA00023125"/>
    </source>
</evidence>
<dbReference type="PANTHER" id="PTHR47165">
    <property type="entry name" value="OS03G0429900 PROTEIN"/>
    <property type="match status" value="1"/>
</dbReference>
<sequence>MGSTMVFKEISQELNGGLFLHDTKVVVRGFLRDHCSGDISGTDVTRTAWHPISQIFGFSSFRDSGQSNMNAFNARFCDRSHYHYYTNRAVNEFNRARMDPGHLQISWIRLGRKQSCRWLPHHGPVPSSSILNSGPGISMIMQMLTGRALPHFNDAEQVISAVEECKNMAAHSAPVKGLHVGEVEEASWECAVEEEKFEGGAPRVLRRRKFKVFIVGHKKENNVISGVLSEHKRHWADMRMYLIYLTTHEDVVIMAERNIIFLNQLDASKKDIVIKVRIMKIWKLPSFKIPNATHSIEMILMDEEGTKIQATVPHNYFVKIERFLVEKDCLLIGRPVIGDNISNYRIIDHPRKLFLDFQTHVSKCNEFNGSYHGFTFISFDLLRSNVVPNESTVDVLGFVYTYFPMHDHKTKVGKMSKKMNLQIRDLESRSIFVTLWESYAEKMSKFLSKKHEDDTAVMILQFGRFTFSEGRAYVSSSFQGSHLYINEDMEEIKDFKKSLLLSHSNESSSSKAFLPSQMLSNMQDDIFTQSTFNTIAQDDTFDMIQVPNEINNLVGKKFVFKIDITNFNITNNYKSFTINKCTDDPVIISKLEKNLEFEEVENSDCTNIRSIDFGSQDTVNFKDSISFTDDNETPISLLEKKDENLSVIEKKGKKITHMSVKRNLLEVYDLDESPKESATKQPKTLIEGPEPKLIVKPELLIPKIEK</sequence>
<evidence type="ECO:0000259" key="2">
    <source>
        <dbReference type="Pfam" id="PF02721"/>
    </source>
</evidence>
<dbReference type="InterPro" id="IPR003871">
    <property type="entry name" value="RFA1B/D_OB_1st"/>
</dbReference>
<dbReference type="AlphaFoldDB" id="A0A5N6MK03"/>
<comment type="caution">
    <text evidence="4">The sequence shown here is derived from an EMBL/GenBank/DDBJ whole genome shotgun (WGS) entry which is preliminary data.</text>
</comment>
<proteinExistence type="predicted"/>
<feature type="domain" description="Replication protein A 70 kDa DNA-binding subunit B/D first OB fold" evidence="2">
    <location>
        <begin position="262"/>
        <end position="364"/>
    </location>
</feature>
<dbReference type="InterPro" id="IPR012340">
    <property type="entry name" value="NA-bd_OB-fold"/>
</dbReference>
<feature type="domain" description="Replication protein A OB" evidence="3">
    <location>
        <begin position="387"/>
        <end position="449"/>
    </location>
</feature>
<dbReference type="PANTHER" id="PTHR47165:SF4">
    <property type="entry name" value="OS03G0429900 PROTEIN"/>
    <property type="match status" value="1"/>
</dbReference>
<keyword evidence="5" id="KW-1185">Reference proteome</keyword>
<dbReference type="Pfam" id="PF02721">
    <property type="entry name" value="DUF223"/>
    <property type="match status" value="1"/>
</dbReference>
<dbReference type="Pfam" id="PF16900">
    <property type="entry name" value="REPA_OB_2"/>
    <property type="match status" value="1"/>
</dbReference>